<evidence type="ECO:0000256" key="1">
    <source>
        <dbReference type="SAM" id="SignalP"/>
    </source>
</evidence>
<dbReference type="AlphaFoldDB" id="A0A7K1YD34"/>
<organism evidence="2 3">
    <name type="scientific">Hufsiella arboris</name>
    <dbReference type="NCBI Taxonomy" id="2695275"/>
    <lineage>
        <taxon>Bacteria</taxon>
        <taxon>Pseudomonadati</taxon>
        <taxon>Bacteroidota</taxon>
        <taxon>Sphingobacteriia</taxon>
        <taxon>Sphingobacteriales</taxon>
        <taxon>Sphingobacteriaceae</taxon>
        <taxon>Hufsiella</taxon>
    </lineage>
</organism>
<sequence>MKQILLIFSLALLAIGCTNTAKTNNANVDKSQLSASAAKFQFDQTTYDFGIIDQGDTVVHNYSFNNAGKSPLIITDAQASCGCTIPEFPHEPIAPGKIGVIKVIFNSANKFGKQTKAITITANTVPAITQLLLTGEVRDNKQINSK</sequence>
<protein>
    <submittedName>
        <fullName evidence="2">DUF1573 domain-containing protein</fullName>
    </submittedName>
</protein>
<dbReference type="PANTHER" id="PTHR37833">
    <property type="entry name" value="LIPOPROTEIN-RELATED"/>
    <property type="match status" value="1"/>
</dbReference>
<feature type="signal peptide" evidence="1">
    <location>
        <begin position="1"/>
        <end position="21"/>
    </location>
</feature>
<dbReference type="Pfam" id="PF07610">
    <property type="entry name" value="DUF1573"/>
    <property type="match status" value="1"/>
</dbReference>
<dbReference type="Gene3D" id="2.60.40.10">
    <property type="entry name" value="Immunoglobulins"/>
    <property type="match status" value="1"/>
</dbReference>
<comment type="caution">
    <text evidence="2">The sequence shown here is derived from an EMBL/GenBank/DDBJ whole genome shotgun (WGS) entry which is preliminary data.</text>
</comment>
<dbReference type="PANTHER" id="PTHR37833:SF1">
    <property type="entry name" value="SIGNAL PEPTIDE PROTEIN"/>
    <property type="match status" value="1"/>
</dbReference>
<evidence type="ECO:0000313" key="3">
    <source>
        <dbReference type="Proteomes" id="UP000466586"/>
    </source>
</evidence>
<reference evidence="2 3" key="1">
    <citation type="submission" date="2019-11" db="EMBL/GenBank/DDBJ databases">
        <title>Pedobacter sp. HMF7647 Genome sequencing and assembly.</title>
        <authorList>
            <person name="Kang H."/>
            <person name="Kim H."/>
            <person name="Joh K."/>
        </authorList>
    </citation>
    <scope>NUCLEOTIDE SEQUENCE [LARGE SCALE GENOMIC DNA]</scope>
    <source>
        <strain evidence="2 3">HMF7647</strain>
    </source>
</reference>
<dbReference type="RefSeq" id="WP_160845677.1">
    <property type="nucleotide sequence ID" value="NZ_WVHT01000008.1"/>
</dbReference>
<dbReference type="InterPro" id="IPR013783">
    <property type="entry name" value="Ig-like_fold"/>
</dbReference>
<dbReference type="InterPro" id="IPR011467">
    <property type="entry name" value="DUF1573"/>
</dbReference>
<dbReference type="Proteomes" id="UP000466586">
    <property type="component" value="Unassembled WGS sequence"/>
</dbReference>
<keyword evidence="3" id="KW-1185">Reference proteome</keyword>
<evidence type="ECO:0000313" key="2">
    <source>
        <dbReference type="EMBL" id="MXV52497.1"/>
    </source>
</evidence>
<name>A0A7K1YD34_9SPHI</name>
<dbReference type="EMBL" id="WVHT01000008">
    <property type="protein sequence ID" value="MXV52497.1"/>
    <property type="molecule type" value="Genomic_DNA"/>
</dbReference>
<gene>
    <name evidence="2" type="ORF">GS399_16095</name>
</gene>
<dbReference type="PROSITE" id="PS51257">
    <property type="entry name" value="PROKAR_LIPOPROTEIN"/>
    <property type="match status" value="1"/>
</dbReference>
<proteinExistence type="predicted"/>
<feature type="chain" id="PRO_5029462741" evidence="1">
    <location>
        <begin position="22"/>
        <end position="146"/>
    </location>
</feature>
<keyword evidence="1" id="KW-0732">Signal</keyword>
<accession>A0A7K1YD34</accession>